<protein>
    <submittedName>
        <fullName evidence="2">Uncharacterized protein</fullName>
    </submittedName>
</protein>
<dbReference type="KEGG" id="pbl:PAAG_12495"/>
<dbReference type="RefSeq" id="XP_015702407.1">
    <property type="nucleotide sequence ID" value="XM_015847975.1"/>
</dbReference>
<dbReference type="EMBL" id="KN294020">
    <property type="protein sequence ID" value="KGQ00830.1"/>
    <property type="molecule type" value="Genomic_DNA"/>
</dbReference>
<dbReference type="AlphaFoldDB" id="A0A0A2V3V3"/>
<reference evidence="2 3" key="1">
    <citation type="journal article" date="2011" name="PLoS Genet.">
        <title>Comparative genomic analysis of human fungal pathogens causing paracoccidioidomycosis.</title>
        <authorList>
            <person name="Desjardins C.A."/>
            <person name="Champion M.D."/>
            <person name="Holder J.W."/>
            <person name="Muszewska A."/>
            <person name="Goldberg J."/>
            <person name="Bailao A.M."/>
            <person name="Brigido M.M."/>
            <person name="Ferreira M.E."/>
            <person name="Garcia A.M."/>
            <person name="Grynberg M."/>
            <person name="Gujja S."/>
            <person name="Heiman D.I."/>
            <person name="Henn M.R."/>
            <person name="Kodira C.D."/>
            <person name="Leon-Narvaez H."/>
            <person name="Longo L.V."/>
            <person name="Ma L.J."/>
            <person name="Malavazi I."/>
            <person name="Matsuo A.L."/>
            <person name="Morais F.V."/>
            <person name="Pereira M."/>
            <person name="Rodriguez-Brito S."/>
            <person name="Sakthikumar S."/>
            <person name="Salem-Izacc S.M."/>
            <person name="Sykes S.M."/>
            <person name="Teixeira M.M."/>
            <person name="Vallejo M.C."/>
            <person name="Walter M.E."/>
            <person name="Yandava C."/>
            <person name="Young S."/>
            <person name="Zeng Q."/>
            <person name="Zucker J."/>
            <person name="Felipe M.S."/>
            <person name="Goldman G.H."/>
            <person name="Haas B.J."/>
            <person name="McEwen J.G."/>
            <person name="Nino-Vega G."/>
            <person name="Puccia R."/>
            <person name="San-Blas G."/>
            <person name="Soares C.M."/>
            <person name="Birren B.W."/>
            <person name="Cuomo C.A."/>
        </authorList>
    </citation>
    <scope>NUCLEOTIDE SEQUENCE [LARGE SCALE GENOMIC DNA]</scope>
    <source>
        <strain evidence="3">ATCC MYA-826 / Pb01</strain>
    </source>
</reference>
<evidence type="ECO:0000256" key="1">
    <source>
        <dbReference type="SAM" id="MobiDB-lite"/>
    </source>
</evidence>
<sequence>MPENPLALNMPHPAQSPVPSPQIPFSPRRGPSASPQRVFPNSRVWYMGGLELRCQFAGWKWKWSCFFVMERGILRAAELVDHARTAAQRRDDMPVS</sequence>
<dbReference type="Proteomes" id="UP000002059">
    <property type="component" value="Partially assembled WGS sequence"/>
</dbReference>
<feature type="region of interest" description="Disordered" evidence="1">
    <location>
        <begin position="1"/>
        <end position="36"/>
    </location>
</feature>
<keyword evidence="3" id="KW-1185">Reference proteome</keyword>
<dbReference type="VEuPathDB" id="FungiDB:PAAG_12495"/>
<gene>
    <name evidence="2" type="ORF">PAAG_12495</name>
</gene>
<evidence type="ECO:0000313" key="2">
    <source>
        <dbReference type="EMBL" id="KGQ00830.1"/>
    </source>
</evidence>
<organism evidence="2 3">
    <name type="scientific">Paracoccidioides lutzii (strain ATCC MYA-826 / Pb01)</name>
    <name type="common">Paracoccidioides brasiliensis</name>
    <dbReference type="NCBI Taxonomy" id="502779"/>
    <lineage>
        <taxon>Eukaryota</taxon>
        <taxon>Fungi</taxon>
        <taxon>Dikarya</taxon>
        <taxon>Ascomycota</taxon>
        <taxon>Pezizomycotina</taxon>
        <taxon>Eurotiomycetes</taxon>
        <taxon>Eurotiomycetidae</taxon>
        <taxon>Onygenales</taxon>
        <taxon>Ajellomycetaceae</taxon>
        <taxon>Paracoccidioides</taxon>
    </lineage>
</organism>
<feature type="compositionally biased region" description="Pro residues" evidence="1">
    <location>
        <begin position="14"/>
        <end position="24"/>
    </location>
</feature>
<dbReference type="HOGENOM" id="CLU_2360295_0_0_1"/>
<proteinExistence type="predicted"/>
<evidence type="ECO:0000313" key="3">
    <source>
        <dbReference type="Proteomes" id="UP000002059"/>
    </source>
</evidence>
<name>A0A0A2V3V3_PARBA</name>
<accession>A0A0A2V3V3</accession>
<dbReference type="GeneID" id="26971126"/>
<dbReference type="OrthoDB" id="10341953at2759"/>